<dbReference type="RefSeq" id="WP_144866165.1">
    <property type="nucleotide sequence ID" value="NZ_LR213804.1"/>
</dbReference>
<dbReference type="OrthoDB" id="9789133at2"/>
<dbReference type="Proteomes" id="UP000320055">
    <property type="component" value="Unassembled WGS sequence"/>
</dbReference>
<sequence>MKRRQLIRYGSISILTALGAIATKSSFAQTNDTDSSSVKIQYLGHTCFLFTGNGLKVLVNPFRPLGCTAGYNTPNIEADLVLISSFLLDEGAVEEVPGNPQIFTESGDYQVKGVKFQGITTPHDREGGRRFGNNIAWRWNQGGVTILHLGGAAAPISLEEKILMGTPDILLIPVGGGAKAYNPAEAKQAVDTLRPRVVIPTQYLTDAADEANCDLVAVDEFLDLAQGMEIKKLDVNRIAIKPSDLPEDQTVIRVLQYS</sequence>
<evidence type="ECO:0000256" key="1">
    <source>
        <dbReference type="SAM" id="SignalP"/>
    </source>
</evidence>
<feature type="signal peptide" evidence="1">
    <location>
        <begin position="1"/>
        <end position="28"/>
    </location>
</feature>
<organism evidence="2 3">
    <name type="scientific">Hyella patelloides LEGE 07179</name>
    <dbReference type="NCBI Taxonomy" id="945734"/>
    <lineage>
        <taxon>Bacteria</taxon>
        <taxon>Bacillati</taxon>
        <taxon>Cyanobacteriota</taxon>
        <taxon>Cyanophyceae</taxon>
        <taxon>Pleurocapsales</taxon>
        <taxon>Hyellaceae</taxon>
        <taxon>Hyella</taxon>
    </lineage>
</organism>
<accession>A0A563VY44</accession>
<name>A0A563VY44_9CYAN</name>
<dbReference type="AlphaFoldDB" id="A0A563VY44"/>
<evidence type="ECO:0000313" key="3">
    <source>
        <dbReference type="Proteomes" id="UP000320055"/>
    </source>
</evidence>
<protein>
    <recommendedName>
        <fullName evidence="4">Zn-dependent hydrolase</fullName>
    </recommendedName>
</protein>
<evidence type="ECO:0000313" key="2">
    <source>
        <dbReference type="EMBL" id="VEP16374.1"/>
    </source>
</evidence>
<dbReference type="PANTHER" id="PTHR39189:SF1">
    <property type="entry name" value="UPF0173 METAL-DEPENDENT HYDROLASE YTKL"/>
    <property type="match status" value="1"/>
</dbReference>
<dbReference type="SUPFAM" id="SSF56281">
    <property type="entry name" value="Metallo-hydrolase/oxidoreductase"/>
    <property type="match status" value="1"/>
</dbReference>
<gene>
    <name evidence="2" type="ORF">H1P_440032</name>
</gene>
<dbReference type="Pfam" id="PF13483">
    <property type="entry name" value="Lactamase_B_3"/>
    <property type="match status" value="1"/>
</dbReference>
<dbReference type="Gene3D" id="3.60.15.10">
    <property type="entry name" value="Ribonuclease Z/Hydroxyacylglutathione hydrolase-like"/>
    <property type="match status" value="1"/>
</dbReference>
<reference evidence="2 3" key="1">
    <citation type="submission" date="2019-01" db="EMBL/GenBank/DDBJ databases">
        <authorList>
            <person name="Brito A."/>
        </authorList>
    </citation>
    <scope>NUCLEOTIDE SEQUENCE [LARGE SCALE GENOMIC DNA]</scope>
    <source>
        <strain evidence="2">1</strain>
    </source>
</reference>
<keyword evidence="1" id="KW-0732">Signal</keyword>
<dbReference type="EMBL" id="CAACVJ010000379">
    <property type="protein sequence ID" value="VEP16374.1"/>
    <property type="molecule type" value="Genomic_DNA"/>
</dbReference>
<proteinExistence type="predicted"/>
<dbReference type="PANTHER" id="PTHR39189">
    <property type="entry name" value="UPF0173 METAL-DEPENDENT HYDROLASE YTKL"/>
    <property type="match status" value="1"/>
</dbReference>
<feature type="chain" id="PRO_5021940958" description="Zn-dependent hydrolase" evidence="1">
    <location>
        <begin position="29"/>
        <end position="258"/>
    </location>
</feature>
<dbReference type="InterPro" id="IPR036866">
    <property type="entry name" value="RibonucZ/Hydroxyglut_hydro"/>
</dbReference>
<keyword evidence="3" id="KW-1185">Reference proteome</keyword>
<evidence type="ECO:0008006" key="4">
    <source>
        <dbReference type="Google" id="ProtNLM"/>
    </source>
</evidence>